<dbReference type="Pfam" id="PF02558">
    <property type="entry name" value="ApbA"/>
    <property type="match status" value="1"/>
</dbReference>
<dbReference type="GO" id="GO:0015940">
    <property type="term" value="P:pantothenate biosynthetic process"/>
    <property type="evidence" value="ECO:0007669"/>
    <property type="project" value="UniProtKB-UniPathway"/>
</dbReference>
<gene>
    <name evidence="14" type="ORF">AOC36_03745</name>
</gene>
<evidence type="ECO:0000256" key="10">
    <source>
        <dbReference type="ARBA" id="ARBA00048793"/>
    </source>
</evidence>
<dbReference type="Pfam" id="PF08546">
    <property type="entry name" value="ApbA_C"/>
    <property type="match status" value="1"/>
</dbReference>
<evidence type="ECO:0000259" key="13">
    <source>
        <dbReference type="Pfam" id="PF08546"/>
    </source>
</evidence>
<dbReference type="Gene3D" id="1.10.1040.10">
    <property type="entry name" value="N-(1-d-carboxylethyl)-l-norvaline Dehydrogenase, domain 2"/>
    <property type="match status" value="1"/>
</dbReference>
<evidence type="ECO:0000256" key="9">
    <source>
        <dbReference type="ARBA" id="ARBA00032024"/>
    </source>
</evidence>
<reference evidence="14 15" key="1">
    <citation type="submission" date="2015-10" db="EMBL/GenBank/DDBJ databases">
        <title>Erysipelothrix larvae sp. LV19 isolated from the larval gut of the rhinoceros beetle, Trypoxylus dichotomus.</title>
        <authorList>
            <person name="Lim S."/>
            <person name="Kim B.-C."/>
        </authorList>
    </citation>
    <scope>NUCLEOTIDE SEQUENCE [LARGE SCALE GENOMIC DNA]</scope>
    <source>
        <strain evidence="14 15">LV19</strain>
    </source>
</reference>
<dbReference type="SUPFAM" id="SSF51735">
    <property type="entry name" value="NAD(P)-binding Rossmann-fold domains"/>
    <property type="match status" value="1"/>
</dbReference>
<dbReference type="RefSeq" id="WP_067631576.1">
    <property type="nucleotide sequence ID" value="NZ_CP013213.1"/>
</dbReference>
<feature type="domain" description="Ketopantoate reductase N-terminal" evidence="12">
    <location>
        <begin position="3"/>
        <end position="152"/>
    </location>
</feature>
<evidence type="ECO:0000313" key="15">
    <source>
        <dbReference type="Proteomes" id="UP000063781"/>
    </source>
</evidence>
<evidence type="ECO:0000259" key="12">
    <source>
        <dbReference type="Pfam" id="PF02558"/>
    </source>
</evidence>
<dbReference type="InterPro" id="IPR036291">
    <property type="entry name" value="NAD(P)-bd_dom_sf"/>
</dbReference>
<dbReference type="InterPro" id="IPR050838">
    <property type="entry name" value="Ketopantoate_reductase"/>
</dbReference>
<protein>
    <recommendedName>
        <fullName evidence="5 11">2-dehydropantoate 2-reductase</fullName>
        <ecNumber evidence="4 11">1.1.1.169</ecNumber>
    </recommendedName>
    <alternativeName>
        <fullName evidence="9 11">Ketopantoate reductase</fullName>
    </alternativeName>
</protein>
<evidence type="ECO:0000256" key="4">
    <source>
        <dbReference type="ARBA" id="ARBA00013014"/>
    </source>
</evidence>
<dbReference type="GO" id="GO:0050661">
    <property type="term" value="F:NADP binding"/>
    <property type="evidence" value="ECO:0007669"/>
    <property type="project" value="TreeGrafter"/>
</dbReference>
<dbReference type="EMBL" id="CP013213">
    <property type="protein sequence ID" value="AMC93116.1"/>
    <property type="molecule type" value="Genomic_DNA"/>
</dbReference>
<dbReference type="Gene3D" id="3.40.50.720">
    <property type="entry name" value="NAD(P)-binding Rossmann-like Domain"/>
    <property type="match status" value="1"/>
</dbReference>
<evidence type="ECO:0000256" key="8">
    <source>
        <dbReference type="ARBA" id="ARBA00023002"/>
    </source>
</evidence>
<keyword evidence="6 11" id="KW-0566">Pantothenate biosynthesis</keyword>
<evidence type="ECO:0000256" key="2">
    <source>
        <dbReference type="ARBA" id="ARBA00004994"/>
    </source>
</evidence>
<dbReference type="SUPFAM" id="SSF48179">
    <property type="entry name" value="6-phosphogluconate dehydrogenase C-terminal domain-like"/>
    <property type="match status" value="1"/>
</dbReference>
<evidence type="ECO:0000256" key="6">
    <source>
        <dbReference type="ARBA" id="ARBA00022655"/>
    </source>
</evidence>
<dbReference type="NCBIfam" id="TIGR00745">
    <property type="entry name" value="apbA_panE"/>
    <property type="match status" value="1"/>
</dbReference>
<evidence type="ECO:0000256" key="7">
    <source>
        <dbReference type="ARBA" id="ARBA00022857"/>
    </source>
</evidence>
<sequence length="312" mass="34196">MKILIAGSGAMGARFGYLLKESGNDVLFVDTWQDHIDAINKNGLQRIIDGVDIGPIHIPAVKPEDVVGHYDLVLLFVKSLQLDDMMQRITPSLSEDSRVLCLLNGLGNIEIVEKYVSRDRIYLGMTLWSSGLKGPGVLNAVGSGSIEMQQVNNLESDFDAKLLTTLNDAGLNAAYSKDVIQSIWHKVSLNCVLNTYCTLIDCNIGEYGAYEKHQELTDLILNEIIAVGKKEGIEVIYDIVANNIKGVFSPEKAGGHYPSLYQDIASGRRTEIDALNGAIVKLGEKHGVETPVCKAITLMIHSKENVNDLRNN</sequence>
<dbReference type="InterPro" id="IPR013332">
    <property type="entry name" value="KPR_N"/>
</dbReference>
<dbReference type="OrthoDB" id="9800163at2"/>
<evidence type="ECO:0000313" key="14">
    <source>
        <dbReference type="EMBL" id="AMC93116.1"/>
    </source>
</evidence>
<comment type="pathway">
    <text evidence="2 11">Cofactor biosynthesis; (R)-pantothenate biosynthesis; (R)-pantoate from 3-methyl-2-oxobutanoate: step 2/2.</text>
</comment>
<evidence type="ECO:0000256" key="11">
    <source>
        <dbReference type="RuleBase" id="RU362068"/>
    </source>
</evidence>
<organism evidence="14 15">
    <name type="scientific">Erysipelothrix larvae</name>
    <dbReference type="NCBI Taxonomy" id="1514105"/>
    <lineage>
        <taxon>Bacteria</taxon>
        <taxon>Bacillati</taxon>
        <taxon>Bacillota</taxon>
        <taxon>Erysipelotrichia</taxon>
        <taxon>Erysipelotrichales</taxon>
        <taxon>Erysipelotrichaceae</taxon>
        <taxon>Erysipelothrix</taxon>
    </lineage>
</organism>
<dbReference type="PANTHER" id="PTHR43765">
    <property type="entry name" value="2-DEHYDROPANTOATE 2-REDUCTASE-RELATED"/>
    <property type="match status" value="1"/>
</dbReference>
<comment type="similarity">
    <text evidence="3 11">Belongs to the ketopantoate reductase family.</text>
</comment>
<dbReference type="InterPro" id="IPR013752">
    <property type="entry name" value="KPA_reductase"/>
</dbReference>
<proteinExistence type="inferred from homology"/>
<evidence type="ECO:0000256" key="5">
    <source>
        <dbReference type="ARBA" id="ARBA00019465"/>
    </source>
</evidence>
<evidence type="ECO:0000256" key="1">
    <source>
        <dbReference type="ARBA" id="ARBA00002919"/>
    </source>
</evidence>
<dbReference type="KEGG" id="erl:AOC36_03745"/>
<keyword evidence="7 11" id="KW-0521">NADP</keyword>
<evidence type="ECO:0000256" key="3">
    <source>
        <dbReference type="ARBA" id="ARBA00007870"/>
    </source>
</evidence>
<dbReference type="AlphaFoldDB" id="A0A0X8GZ73"/>
<name>A0A0X8GZ73_9FIRM</name>
<dbReference type="GO" id="GO:0008677">
    <property type="term" value="F:2-dehydropantoate 2-reductase activity"/>
    <property type="evidence" value="ECO:0007669"/>
    <property type="project" value="UniProtKB-EC"/>
</dbReference>
<dbReference type="InterPro" id="IPR008927">
    <property type="entry name" value="6-PGluconate_DH-like_C_sf"/>
</dbReference>
<dbReference type="EC" id="1.1.1.169" evidence="4 11"/>
<dbReference type="GO" id="GO:0005737">
    <property type="term" value="C:cytoplasm"/>
    <property type="evidence" value="ECO:0007669"/>
    <property type="project" value="TreeGrafter"/>
</dbReference>
<dbReference type="Proteomes" id="UP000063781">
    <property type="component" value="Chromosome"/>
</dbReference>
<dbReference type="PANTHER" id="PTHR43765:SF2">
    <property type="entry name" value="2-DEHYDROPANTOATE 2-REDUCTASE"/>
    <property type="match status" value="1"/>
</dbReference>
<dbReference type="UniPathway" id="UPA00028">
    <property type="reaction ID" value="UER00004"/>
</dbReference>
<feature type="domain" description="Ketopantoate reductase C-terminal" evidence="13">
    <location>
        <begin position="178"/>
        <end position="304"/>
    </location>
</feature>
<comment type="catalytic activity">
    <reaction evidence="10 11">
        <text>(R)-pantoate + NADP(+) = 2-dehydropantoate + NADPH + H(+)</text>
        <dbReference type="Rhea" id="RHEA:16233"/>
        <dbReference type="ChEBI" id="CHEBI:11561"/>
        <dbReference type="ChEBI" id="CHEBI:15378"/>
        <dbReference type="ChEBI" id="CHEBI:15980"/>
        <dbReference type="ChEBI" id="CHEBI:57783"/>
        <dbReference type="ChEBI" id="CHEBI:58349"/>
        <dbReference type="EC" id="1.1.1.169"/>
    </reaction>
</comment>
<dbReference type="InterPro" id="IPR003710">
    <property type="entry name" value="ApbA"/>
</dbReference>
<keyword evidence="8 11" id="KW-0560">Oxidoreductase</keyword>
<keyword evidence="15" id="KW-1185">Reference proteome</keyword>
<comment type="function">
    <text evidence="1 11">Catalyzes the NADPH-dependent reduction of ketopantoate into pantoic acid.</text>
</comment>
<dbReference type="InterPro" id="IPR013328">
    <property type="entry name" value="6PGD_dom2"/>
</dbReference>
<dbReference type="STRING" id="1514105.AOC36_03745"/>
<accession>A0A0X8GZ73</accession>